<dbReference type="InterPro" id="IPR025965">
    <property type="entry name" value="FlgD/Vpr_Ig-like"/>
</dbReference>
<feature type="region of interest" description="Disordered" evidence="2">
    <location>
        <begin position="1008"/>
        <end position="1029"/>
    </location>
</feature>
<protein>
    <submittedName>
        <fullName evidence="5">Gingipain R2</fullName>
    </submittedName>
</protein>
<feature type="region of interest" description="Disordered" evidence="2">
    <location>
        <begin position="673"/>
        <end position="692"/>
    </location>
</feature>
<comment type="caution">
    <text evidence="5">The sequence shown here is derived from an EMBL/GenBank/DDBJ whole genome shotgun (WGS) entry which is preliminary data.</text>
</comment>
<evidence type="ECO:0000259" key="4">
    <source>
        <dbReference type="Pfam" id="PF13860"/>
    </source>
</evidence>
<dbReference type="Proteomes" id="UP001174909">
    <property type="component" value="Unassembled WGS sequence"/>
</dbReference>
<evidence type="ECO:0000313" key="6">
    <source>
        <dbReference type="Proteomes" id="UP001174909"/>
    </source>
</evidence>
<evidence type="ECO:0000259" key="3">
    <source>
        <dbReference type="Pfam" id="PF01364"/>
    </source>
</evidence>
<dbReference type="Pfam" id="PF13860">
    <property type="entry name" value="FlgD_ig"/>
    <property type="match status" value="1"/>
</dbReference>
<dbReference type="GO" id="GO:0006508">
    <property type="term" value="P:proteolysis"/>
    <property type="evidence" value="ECO:0007669"/>
    <property type="project" value="InterPro"/>
</dbReference>
<name>A0AA35WUZ8_GEOBA</name>
<proteinExistence type="predicted"/>
<feature type="domain" description="FlgD/Vpr Ig-like" evidence="4">
    <location>
        <begin position="1214"/>
        <end position="1276"/>
    </location>
</feature>
<keyword evidence="6" id="KW-1185">Reference proteome</keyword>
<accession>A0AA35WUZ8</accession>
<dbReference type="Gene3D" id="3.40.50.1460">
    <property type="match status" value="1"/>
</dbReference>
<sequence>MRISLGTPPALTYVVLFGDGTFDFRGIDTDIYAEPPELTGYIPTHYIRTDSFGRTAVDHWYATVSGHDEFTDFYIGRLSIETVNQAEAVVDKIIAYEQAPPNGDWRRRIISVADDEVSNSGDFIFKKSLDEIAKDHTRLGYETVEVFLEDIVDQVEAHPADYPGLLPQRVAKDKIIEALGEGAVLAQYAGHGGRIVWAHEAIFDNASVDQVEETAKIPFMLVLSCYNGYFDKPGEPSIAEKLLRKERGGIIGMLSATRLTYGSGNDALNRIIFDLLFKRNVRQLGPLSFDSKVELLMTEGTGQIDVVMEYTLFGDPALQIAIANGEIQPTIETKTVAPGDTLRIASGHVQTATYDAASRTKRFVTDSTFNGTLIIKALFPGKTATAQGVAGPVKYYTGDVILTKTVDVNRGVYPAVTFSVPKDIASGDAHVEYYAQSNTTVAVGGDGFTVNIPKILDIKPELVGEGKFRVSVQISDEKEQLFLVLLDWRNPESRESEKVRLVPADPPLSEDGWWTVPEPLNAPTDGSAIRYELQPNDWVQRTPLANPGARKDVYEPDPLNTLPIATATLNLPSGYNGGQLPLGTHDIFVYIDVTKTEADQPGNVLENDEEDNIAYQRLFVDMGVAETVSSSQISSLDRNCVITVPPGAFGKQQEATVLTVRALDERMFAAVGTSSSDTTTKSSPKGMSKRVPLPGVSAHGYEIVVGDQLSDVSDKNLLTENREPRTDNYIQLTSPVAIDLSFDIGALRTQLTRELLGGIESEETPLEEGPNELAVSATIDTAVASRAREFGIYIFSSTLGNWTRLPSQQLTDTTGALRQRIHVTNVSEENIGESVLRDVRIQSEGARTGKYVLFFTGPQTYRLFLASPSADDTLALEPLEVIASAEQLANFSTDLPNFRNGFSMNVELDFEKPLAFGDVLTFNITSLTQPVDVETDLDTPQQDQRWYASGFRDTNKGTGTVSYVELPPDTAMPEDKWIIFFLTDTEFQVEGERTGILRSQTRTPNSTLIQDNNARVGDSGNQPLRGTVEEPFSYKPYGLRFQLTQGERSFAPGDRFRFQTRPVGTIRATTDRLGPITLLYTDDTVPPDIQLTIGNQQHFVPGDATDAEPLIGATLTDPSGLDYLTRPLLLEIGDAFGEYKSIDPEAYQVTHHPGSNQLVLTYPSPELEPREYEVRLTASDVHGNTDTKDITFRVHDTLQLLSFLNYPNPFPRKTTLTCELTAPADSLVVKIYTLSGRLIRELSIPATPGFLMMEWDGRDADGIEVANGVYYAKLRVQREGEKDITEILKMMKLR</sequence>
<dbReference type="Pfam" id="PF01364">
    <property type="entry name" value="Peptidase_C25"/>
    <property type="match status" value="1"/>
</dbReference>
<dbReference type="InterPro" id="IPR029030">
    <property type="entry name" value="Caspase-like_dom_sf"/>
</dbReference>
<gene>
    <name evidence="5" type="ORF">GBAR_LOCUS16957</name>
</gene>
<feature type="compositionally biased region" description="Low complexity" evidence="2">
    <location>
        <begin position="673"/>
        <end position="683"/>
    </location>
</feature>
<dbReference type="Gene3D" id="2.60.40.4070">
    <property type="match status" value="1"/>
</dbReference>
<dbReference type="EMBL" id="CASHTH010002442">
    <property type="protein sequence ID" value="CAI8029876.1"/>
    <property type="molecule type" value="Genomic_DNA"/>
</dbReference>
<dbReference type="InterPro" id="IPR001769">
    <property type="entry name" value="Gingipain"/>
</dbReference>
<dbReference type="Gene3D" id="3.40.50.10390">
    <property type="entry name" value="Gingipain r, domain 1"/>
    <property type="match status" value="1"/>
</dbReference>
<evidence type="ECO:0000313" key="5">
    <source>
        <dbReference type="EMBL" id="CAI8029876.1"/>
    </source>
</evidence>
<organism evidence="5 6">
    <name type="scientific">Geodia barretti</name>
    <name type="common">Barrett's horny sponge</name>
    <dbReference type="NCBI Taxonomy" id="519541"/>
    <lineage>
        <taxon>Eukaryota</taxon>
        <taxon>Metazoa</taxon>
        <taxon>Porifera</taxon>
        <taxon>Demospongiae</taxon>
        <taxon>Heteroscleromorpha</taxon>
        <taxon>Tetractinellida</taxon>
        <taxon>Astrophorina</taxon>
        <taxon>Geodiidae</taxon>
        <taxon>Geodia</taxon>
    </lineage>
</organism>
<feature type="compositionally biased region" description="Polar residues" evidence="2">
    <location>
        <begin position="1008"/>
        <end position="1024"/>
    </location>
</feature>
<keyword evidence="1" id="KW-0732">Signal</keyword>
<evidence type="ECO:0000256" key="1">
    <source>
        <dbReference type="ARBA" id="ARBA00022729"/>
    </source>
</evidence>
<reference evidence="5" key="1">
    <citation type="submission" date="2023-03" db="EMBL/GenBank/DDBJ databases">
        <authorList>
            <person name="Steffen K."/>
            <person name="Cardenas P."/>
        </authorList>
    </citation>
    <scope>NUCLEOTIDE SEQUENCE</scope>
</reference>
<dbReference type="SUPFAM" id="SSF52129">
    <property type="entry name" value="Caspase-like"/>
    <property type="match status" value="1"/>
</dbReference>
<dbReference type="GO" id="GO:0008234">
    <property type="term" value="F:cysteine-type peptidase activity"/>
    <property type="evidence" value="ECO:0007669"/>
    <property type="project" value="InterPro"/>
</dbReference>
<evidence type="ECO:0000256" key="2">
    <source>
        <dbReference type="SAM" id="MobiDB-lite"/>
    </source>
</evidence>
<dbReference type="InterPro" id="IPR029031">
    <property type="entry name" value="Gingipain_N_sf"/>
</dbReference>
<feature type="domain" description="Gingipain" evidence="3">
    <location>
        <begin position="8"/>
        <end position="319"/>
    </location>
</feature>